<keyword evidence="1" id="KW-0472">Membrane</keyword>
<feature type="non-terminal residue" evidence="2">
    <location>
        <position position="1"/>
    </location>
</feature>
<dbReference type="OrthoDB" id="3053835at2759"/>
<evidence type="ECO:0000313" key="3">
    <source>
        <dbReference type="Proteomes" id="UP000886523"/>
    </source>
</evidence>
<feature type="transmembrane region" description="Helical" evidence="1">
    <location>
        <begin position="136"/>
        <end position="160"/>
    </location>
</feature>
<name>A0A9P6AZW6_9AGAM</name>
<dbReference type="PANTHER" id="PTHR40465">
    <property type="entry name" value="CHROMOSOME 1, WHOLE GENOME SHOTGUN SEQUENCE"/>
    <property type="match status" value="1"/>
</dbReference>
<feature type="transmembrane region" description="Helical" evidence="1">
    <location>
        <begin position="104"/>
        <end position="124"/>
    </location>
</feature>
<gene>
    <name evidence="2" type="ORF">BS47DRAFT_841071</name>
</gene>
<accession>A0A9P6AZW6</accession>
<dbReference type="Proteomes" id="UP000886523">
    <property type="component" value="Unassembled WGS sequence"/>
</dbReference>
<proteinExistence type="predicted"/>
<evidence type="ECO:0000313" key="2">
    <source>
        <dbReference type="EMBL" id="KAF9514772.1"/>
    </source>
</evidence>
<feature type="transmembrane region" description="Helical" evidence="1">
    <location>
        <begin position="172"/>
        <end position="194"/>
    </location>
</feature>
<dbReference type="EMBL" id="MU128957">
    <property type="protein sequence ID" value="KAF9514772.1"/>
    <property type="molecule type" value="Genomic_DNA"/>
</dbReference>
<sequence length="204" mass="23595">ALAGSFRLVLPYGTLPKDVVNLSTTFGPFFLAQCFNWALYGILTLQLYIYWLRFPKDLTYIKVLVYSVFFLDTFFIILITHAAWRVLVSYWGDVNILHELDWTWATLPISSGVVSMIVQLFFVYRIWKLSKKFTMPFIIAMVTVAQCVFAFKTGFLAYHVRTFHYIRDLLPGFWLGGSILADVLICVTPCPHSLEFADGLQRHR</sequence>
<keyword evidence="1" id="KW-1133">Transmembrane helix</keyword>
<reference evidence="2" key="1">
    <citation type="journal article" date="2020" name="Nat. Commun.">
        <title>Large-scale genome sequencing of mycorrhizal fungi provides insights into the early evolution of symbiotic traits.</title>
        <authorList>
            <person name="Miyauchi S."/>
            <person name="Kiss E."/>
            <person name="Kuo A."/>
            <person name="Drula E."/>
            <person name="Kohler A."/>
            <person name="Sanchez-Garcia M."/>
            <person name="Morin E."/>
            <person name="Andreopoulos B."/>
            <person name="Barry K.W."/>
            <person name="Bonito G."/>
            <person name="Buee M."/>
            <person name="Carver A."/>
            <person name="Chen C."/>
            <person name="Cichocki N."/>
            <person name="Clum A."/>
            <person name="Culley D."/>
            <person name="Crous P.W."/>
            <person name="Fauchery L."/>
            <person name="Girlanda M."/>
            <person name="Hayes R.D."/>
            <person name="Keri Z."/>
            <person name="LaButti K."/>
            <person name="Lipzen A."/>
            <person name="Lombard V."/>
            <person name="Magnuson J."/>
            <person name="Maillard F."/>
            <person name="Murat C."/>
            <person name="Nolan M."/>
            <person name="Ohm R.A."/>
            <person name="Pangilinan J."/>
            <person name="Pereira M.F."/>
            <person name="Perotto S."/>
            <person name="Peter M."/>
            <person name="Pfister S."/>
            <person name="Riley R."/>
            <person name="Sitrit Y."/>
            <person name="Stielow J.B."/>
            <person name="Szollosi G."/>
            <person name="Zifcakova L."/>
            <person name="Stursova M."/>
            <person name="Spatafora J.W."/>
            <person name="Tedersoo L."/>
            <person name="Vaario L.M."/>
            <person name="Yamada A."/>
            <person name="Yan M."/>
            <person name="Wang P."/>
            <person name="Xu J."/>
            <person name="Bruns T."/>
            <person name="Baldrian P."/>
            <person name="Vilgalys R."/>
            <person name="Dunand C."/>
            <person name="Henrissat B."/>
            <person name="Grigoriev I.V."/>
            <person name="Hibbett D."/>
            <person name="Nagy L.G."/>
            <person name="Martin F.M."/>
        </authorList>
    </citation>
    <scope>NUCLEOTIDE SEQUENCE</scope>
    <source>
        <strain evidence="2">UP504</strain>
    </source>
</reference>
<dbReference type="PANTHER" id="PTHR40465:SF1">
    <property type="entry name" value="DUF6534 DOMAIN-CONTAINING PROTEIN"/>
    <property type="match status" value="1"/>
</dbReference>
<feature type="transmembrane region" description="Helical" evidence="1">
    <location>
        <begin position="30"/>
        <end position="51"/>
    </location>
</feature>
<keyword evidence="1" id="KW-0812">Transmembrane</keyword>
<dbReference type="AlphaFoldDB" id="A0A9P6AZW6"/>
<protein>
    <submittedName>
        <fullName evidence="2">Uncharacterized protein</fullName>
    </submittedName>
</protein>
<organism evidence="2 3">
    <name type="scientific">Hydnum rufescens UP504</name>
    <dbReference type="NCBI Taxonomy" id="1448309"/>
    <lineage>
        <taxon>Eukaryota</taxon>
        <taxon>Fungi</taxon>
        <taxon>Dikarya</taxon>
        <taxon>Basidiomycota</taxon>
        <taxon>Agaricomycotina</taxon>
        <taxon>Agaricomycetes</taxon>
        <taxon>Cantharellales</taxon>
        <taxon>Hydnaceae</taxon>
        <taxon>Hydnum</taxon>
    </lineage>
</organism>
<keyword evidence="3" id="KW-1185">Reference proteome</keyword>
<feature type="transmembrane region" description="Helical" evidence="1">
    <location>
        <begin position="63"/>
        <end position="84"/>
    </location>
</feature>
<evidence type="ECO:0000256" key="1">
    <source>
        <dbReference type="SAM" id="Phobius"/>
    </source>
</evidence>
<comment type="caution">
    <text evidence="2">The sequence shown here is derived from an EMBL/GenBank/DDBJ whole genome shotgun (WGS) entry which is preliminary data.</text>
</comment>